<dbReference type="PANTHER" id="PTHR42789:SF1">
    <property type="entry name" value="D-ISOMER SPECIFIC 2-HYDROXYACID DEHYDROGENASE FAMILY PROTEIN (AFU_ORTHOLOGUE AFUA_6G10090)"/>
    <property type="match status" value="1"/>
</dbReference>
<dbReference type="CDD" id="cd12171">
    <property type="entry name" value="2-Hacid_dh_10"/>
    <property type="match status" value="1"/>
</dbReference>
<dbReference type="Gene3D" id="3.40.50.720">
    <property type="entry name" value="NAD(P)-binding Rossmann-like Domain"/>
    <property type="match status" value="2"/>
</dbReference>
<dbReference type="AlphaFoldDB" id="A0AA44ZDN7"/>
<dbReference type="InterPro" id="IPR006140">
    <property type="entry name" value="D-isomer_DH_NAD-bd"/>
</dbReference>
<protein>
    <submittedName>
        <fullName evidence="8">Hydroxyacid dehydrogenase</fullName>
    </submittedName>
</protein>
<evidence type="ECO:0000313" key="8">
    <source>
        <dbReference type="EMBL" id="PHJ26257.1"/>
    </source>
</evidence>
<name>A0AA44ZDN7_CUTAC</name>
<dbReference type="PROSITE" id="PS00065">
    <property type="entry name" value="D_2_HYDROXYACID_DH_1"/>
    <property type="match status" value="1"/>
</dbReference>
<comment type="similarity">
    <text evidence="1 5">Belongs to the D-isomer specific 2-hydroxyacid dehydrogenase family.</text>
</comment>
<dbReference type="InterPro" id="IPR050857">
    <property type="entry name" value="D-2-hydroxyacid_DH"/>
</dbReference>
<evidence type="ECO:0000259" key="6">
    <source>
        <dbReference type="Pfam" id="PF00389"/>
    </source>
</evidence>
<dbReference type="Pfam" id="PF02826">
    <property type="entry name" value="2-Hacid_dh_C"/>
    <property type="match status" value="1"/>
</dbReference>
<dbReference type="GO" id="GO:0016616">
    <property type="term" value="F:oxidoreductase activity, acting on the CH-OH group of donors, NAD or NADP as acceptor"/>
    <property type="evidence" value="ECO:0007669"/>
    <property type="project" value="InterPro"/>
</dbReference>
<evidence type="ECO:0000256" key="5">
    <source>
        <dbReference type="RuleBase" id="RU003719"/>
    </source>
</evidence>
<dbReference type="SUPFAM" id="SSF52283">
    <property type="entry name" value="Formate/glycerate dehydrogenase catalytic domain-like"/>
    <property type="match status" value="1"/>
</dbReference>
<dbReference type="Proteomes" id="UP000223982">
    <property type="component" value="Unassembled WGS sequence"/>
</dbReference>
<dbReference type="PANTHER" id="PTHR42789">
    <property type="entry name" value="D-ISOMER SPECIFIC 2-HYDROXYACID DEHYDROGENASE FAMILY PROTEIN (AFU_ORTHOLOGUE AFUA_6G10090)"/>
    <property type="match status" value="1"/>
</dbReference>
<dbReference type="Pfam" id="PF00389">
    <property type="entry name" value="2-Hacid_dh"/>
    <property type="match status" value="1"/>
</dbReference>
<organism evidence="8 9">
    <name type="scientific">Cutibacterium acnes</name>
    <name type="common">Propionibacterium acnes</name>
    <dbReference type="NCBI Taxonomy" id="1747"/>
    <lineage>
        <taxon>Bacteria</taxon>
        <taxon>Bacillati</taxon>
        <taxon>Actinomycetota</taxon>
        <taxon>Actinomycetes</taxon>
        <taxon>Propionibacteriales</taxon>
        <taxon>Propionibacteriaceae</taxon>
        <taxon>Cutibacterium</taxon>
    </lineage>
</organism>
<feature type="domain" description="D-isomer specific 2-hydroxyacid dehydrogenase catalytic" evidence="6">
    <location>
        <begin position="60"/>
        <end position="343"/>
    </location>
</feature>
<dbReference type="EMBL" id="LKVB01000012">
    <property type="protein sequence ID" value="PHJ26257.1"/>
    <property type="molecule type" value="Genomic_DNA"/>
</dbReference>
<dbReference type="GO" id="GO:0008652">
    <property type="term" value="P:amino acid biosynthetic process"/>
    <property type="evidence" value="ECO:0007669"/>
    <property type="project" value="UniProtKB-KW"/>
</dbReference>
<keyword evidence="4" id="KW-0520">NAD</keyword>
<dbReference type="SUPFAM" id="SSF51735">
    <property type="entry name" value="NAD(P)-binding Rossmann-fold domains"/>
    <property type="match status" value="1"/>
</dbReference>
<evidence type="ECO:0000256" key="3">
    <source>
        <dbReference type="ARBA" id="ARBA00023002"/>
    </source>
</evidence>
<dbReference type="InterPro" id="IPR006139">
    <property type="entry name" value="D-isomer_2_OHA_DH_cat_dom"/>
</dbReference>
<gene>
    <name evidence="8" type="ORF">APS60_12090</name>
</gene>
<keyword evidence="3 5" id="KW-0560">Oxidoreductase</keyword>
<evidence type="ECO:0000256" key="1">
    <source>
        <dbReference type="ARBA" id="ARBA00005854"/>
    </source>
</evidence>
<proteinExistence type="inferred from homology"/>
<sequence>MYQSDAPVKVLVAGDQFETVQVLEYALRESVPDVRITELSSSWPITPMGDIDEVHEAVGDVEELIRALQGVQVCVSHTYPFTNEVFEACPDLEQVTITRGGPVNVDIESATRHGVRVTYTPGRNATATAEHTIAMIMAAVRQIPAHHELLASGVWEGDAYRYDQVGMEIKGNDVGIVGCGAVGCRVAAVMAAMGATVRVFDPWATPDSFPAGVMACDDLDEVLRLSRILTLHARANEDNRHMIGVEQLAEMPDGSVLVNCARGSLVDYDAVCDALENGHLYAAAFDCLPQEPLPEDSRLLATSRVVLTPHIAGASRQAAELAARIAADDVAAFMQGRIPKYLANPDVID</sequence>
<evidence type="ECO:0000259" key="7">
    <source>
        <dbReference type="Pfam" id="PF02826"/>
    </source>
</evidence>
<reference evidence="8 9" key="1">
    <citation type="submission" date="2017-02" db="EMBL/GenBank/DDBJ databases">
        <title>Prevalence of linear plasmids in Propionibacterium acnes isolates obtained from cancerous prostatic tissue.</title>
        <authorList>
            <person name="Davidsson S."/>
            <person name="Bruggemann H."/>
        </authorList>
    </citation>
    <scope>NUCLEOTIDE SEQUENCE [LARGE SCALE GENOMIC DNA]</scope>
    <source>
        <strain evidence="8 9">09-9</strain>
    </source>
</reference>
<keyword evidence="2" id="KW-0028">Amino-acid biosynthesis</keyword>
<dbReference type="GO" id="GO:0051287">
    <property type="term" value="F:NAD binding"/>
    <property type="evidence" value="ECO:0007669"/>
    <property type="project" value="InterPro"/>
</dbReference>
<evidence type="ECO:0000256" key="4">
    <source>
        <dbReference type="ARBA" id="ARBA00023027"/>
    </source>
</evidence>
<evidence type="ECO:0000313" key="9">
    <source>
        <dbReference type="Proteomes" id="UP000223982"/>
    </source>
</evidence>
<feature type="domain" description="D-isomer specific 2-hydroxyacid dehydrogenase NAD-binding" evidence="7">
    <location>
        <begin position="133"/>
        <end position="312"/>
    </location>
</feature>
<dbReference type="RefSeq" id="WP_002512675.1">
    <property type="nucleotide sequence ID" value="NZ_CABIZT010000002.1"/>
</dbReference>
<dbReference type="InterPro" id="IPR036291">
    <property type="entry name" value="NAD(P)-bd_dom_sf"/>
</dbReference>
<dbReference type="PROSITE" id="PS00671">
    <property type="entry name" value="D_2_HYDROXYACID_DH_3"/>
    <property type="match status" value="1"/>
</dbReference>
<evidence type="ECO:0000256" key="2">
    <source>
        <dbReference type="ARBA" id="ARBA00022605"/>
    </source>
</evidence>
<accession>A0AA44ZDN7</accession>
<comment type="caution">
    <text evidence="8">The sequence shown here is derived from an EMBL/GenBank/DDBJ whole genome shotgun (WGS) entry which is preliminary data.</text>
</comment>
<dbReference type="InterPro" id="IPR029752">
    <property type="entry name" value="D-isomer_DH_CS1"/>
</dbReference>
<dbReference type="KEGG" id="cacn:RN83_00260"/>
<dbReference type="InterPro" id="IPR029753">
    <property type="entry name" value="D-isomer_DH_CS"/>
</dbReference>